<dbReference type="EMBL" id="LHPF02000003">
    <property type="protein sequence ID" value="PSC75102.1"/>
    <property type="molecule type" value="Genomic_DNA"/>
</dbReference>
<dbReference type="NCBIfam" id="TIGR00019">
    <property type="entry name" value="prfA"/>
    <property type="match status" value="1"/>
</dbReference>
<accession>A0A2P6VLX4</accession>
<evidence type="ECO:0000313" key="7">
    <source>
        <dbReference type="EMBL" id="PSC75102.1"/>
    </source>
</evidence>
<dbReference type="AlphaFoldDB" id="A0A2P6VLX4"/>
<evidence type="ECO:0000256" key="5">
    <source>
        <dbReference type="SAM" id="MobiDB-lite"/>
    </source>
</evidence>
<evidence type="ECO:0000256" key="1">
    <source>
        <dbReference type="ARBA" id="ARBA00010835"/>
    </source>
</evidence>
<comment type="similarity">
    <text evidence="1">Belongs to the prokaryotic/mitochondrial release factor family.</text>
</comment>
<sequence length="460" mass="49655">MRRVGSEGFVALLRAAAAAAEAPPAATALGTAAACSAPRLHHVLPRLPLQLGWCGGVPKQAGSSAGRMPVAARAWRQHPHPGAAFATLSDNISITPAIEGRLERIRQRHAELLEQLSGDAMSKLSPPEMARLNKELSDLEPLVEALHQLRALREEVAGLQALEADAGEDEDMRRLAREERSSLQGRLPGLERELLLQLLPKDSNDERGVVIEVRAGTGGDEACLFAAELFKMYERYAATQGWRFELVELAENEIGGCKLASAAIGGQGGAYGRLKFESGIHRVQRVPATENGGRVHTSAASVAVLPQAEETDVSIRDEDVRIDVYRAGGAGGQHVNTTNSAVRVTHLPTGLVVAIQDERSQHKNKAKALKVLRARIFDAEQERQRASASKERKGLIGSGDRSERIRTYNFPQGRVTDHRVGLTEHGMEGVLSGERLPVFIEALQLHHQSELLASLGGSAE</sequence>
<dbReference type="Proteomes" id="UP000239649">
    <property type="component" value="Unassembled WGS sequence"/>
</dbReference>
<dbReference type="SUPFAM" id="SSF75620">
    <property type="entry name" value="Release factor"/>
    <property type="match status" value="1"/>
</dbReference>
<dbReference type="InterPro" id="IPR000352">
    <property type="entry name" value="Pep_chain_release_fac_I"/>
</dbReference>
<organism evidence="7 8">
    <name type="scientific">Micractinium conductrix</name>
    <dbReference type="NCBI Taxonomy" id="554055"/>
    <lineage>
        <taxon>Eukaryota</taxon>
        <taxon>Viridiplantae</taxon>
        <taxon>Chlorophyta</taxon>
        <taxon>core chlorophytes</taxon>
        <taxon>Trebouxiophyceae</taxon>
        <taxon>Chlorellales</taxon>
        <taxon>Chlorellaceae</taxon>
        <taxon>Chlorella clade</taxon>
        <taxon>Micractinium</taxon>
    </lineage>
</organism>
<dbReference type="SMART" id="SM00937">
    <property type="entry name" value="PCRF"/>
    <property type="match status" value="1"/>
</dbReference>
<dbReference type="InterPro" id="IPR045853">
    <property type="entry name" value="Pep_chain_release_fac_I_sf"/>
</dbReference>
<feature type="domain" description="Prokaryotic-type class I peptide chain release factors" evidence="6">
    <location>
        <begin position="326"/>
        <end position="342"/>
    </location>
</feature>
<keyword evidence="4" id="KW-0175">Coiled coil</keyword>
<dbReference type="FunFam" id="3.30.160.20:FF:000004">
    <property type="entry name" value="Peptide chain release factor 1"/>
    <property type="match status" value="1"/>
</dbReference>
<feature type="region of interest" description="Disordered" evidence="5">
    <location>
        <begin position="381"/>
        <end position="400"/>
    </location>
</feature>
<dbReference type="InterPro" id="IPR050057">
    <property type="entry name" value="Prokaryotic/Mito_RF"/>
</dbReference>
<evidence type="ECO:0000256" key="4">
    <source>
        <dbReference type="SAM" id="Coils"/>
    </source>
</evidence>
<dbReference type="GO" id="GO:0016149">
    <property type="term" value="F:translation release factor activity, codon specific"/>
    <property type="evidence" value="ECO:0007669"/>
    <property type="project" value="InterPro"/>
</dbReference>
<dbReference type="FunFam" id="3.30.70.1660:FF:000002">
    <property type="entry name" value="Peptide chain release factor 1"/>
    <property type="match status" value="1"/>
</dbReference>
<dbReference type="PROSITE" id="PS00745">
    <property type="entry name" value="RF_PROK_I"/>
    <property type="match status" value="1"/>
</dbReference>
<keyword evidence="3" id="KW-0648">Protein biosynthesis</keyword>
<dbReference type="STRING" id="554055.A0A2P6VLX4"/>
<gene>
    <name evidence="7" type="ORF">C2E20_1988</name>
</gene>
<evidence type="ECO:0000313" key="8">
    <source>
        <dbReference type="Proteomes" id="UP000239649"/>
    </source>
</evidence>
<dbReference type="GO" id="GO:0005737">
    <property type="term" value="C:cytoplasm"/>
    <property type="evidence" value="ECO:0007669"/>
    <property type="project" value="UniProtKB-ARBA"/>
</dbReference>
<dbReference type="Gene3D" id="3.30.160.20">
    <property type="match status" value="1"/>
</dbReference>
<evidence type="ECO:0000256" key="2">
    <source>
        <dbReference type="ARBA" id="ARBA00022481"/>
    </source>
</evidence>
<dbReference type="InterPro" id="IPR005139">
    <property type="entry name" value="PCRF"/>
</dbReference>
<proteinExistence type="inferred from homology"/>
<dbReference type="PROSITE" id="PS51257">
    <property type="entry name" value="PROKAR_LIPOPROTEIN"/>
    <property type="match status" value="1"/>
</dbReference>
<dbReference type="Pfam" id="PF00472">
    <property type="entry name" value="RF-1"/>
    <property type="match status" value="1"/>
</dbReference>
<evidence type="ECO:0000256" key="3">
    <source>
        <dbReference type="ARBA" id="ARBA00022917"/>
    </source>
</evidence>
<dbReference type="OrthoDB" id="2019491at2759"/>
<dbReference type="Gene3D" id="6.10.140.1950">
    <property type="match status" value="1"/>
</dbReference>
<dbReference type="Gene3D" id="3.30.70.1660">
    <property type="match status" value="1"/>
</dbReference>
<keyword evidence="2" id="KW-0488">Methylation</keyword>
<evidence type="ECO:0000259" key="6">
    <source>
        <dbReference type="PROSITE" id="PS00745"/>
    </source>
</evidence>
<dbReference type="Pfam" id="PF03462">
    <property type="entry name" value="PCRF"/>
    <property type="match status" value="1"/>
</dbReference>
<dbReference type="NCBIfam" id="NF001859">
    <property type="entry name" value="PRK00591.1"/>
    <property type="match status" value="1"/>
</dbReference>
<dbReference type="InterPro" id="IPR004373">
    <property type="entry name" value="RF-1"/>
</dbReference>
<protein>
    <submittedName>
        <fullName evidence="7">Peptide chain release factor 1</fullName>
    </submittedName>
</protein>
<name>A0A2P6VLX4_9CHLO</name>
<reference evidence="7 8" key="1">
    <citation type="journal article" date="2018" name="Plant J.">
        <title>Genome sequences of Chlorella sorokiniana UTEX 1602 and Micractinium conductrix SAG 241.80: implications to maltose excretion by a green alga.</title>
        <authorList>
            <person name="Arriola M.B."/>
            <person name="Velmurugan N."/>
            <person name="Zhang Y."/>
            <person name="Plunkett M.H."/>
            <person name="Hondzo H."/>
            <person name="Barney B.M."/>
        </authorList>
    </citation>
    <scope>NUCLEOTIDE SEQUENCE [LARGE SCALE GENOMIC DNA]</scope>
    <source>
        <strain evidence="7 8">SAG 241.80</strain>
    </source>
</reference>
<feature type="coiled-coil region" evidence="4">
    <location>
        <begin position="142"/>
        <end position="179"/>
    </location>
</feature>
<dbReference type="PANTHER" id="PTHR43804:SF7">
    <property type="entry name" value="LD18447P"/>
    <property type="match status" value="1"/>
</dbReference>
<keyword evidence="8" id="KW-1185">Reference proteome</keyword>
<dbReference type="PANTHER" id="PTHR43804">
    <property type="entry name" value="LD18447P"/>
    <property type="match status" value="1"/>
</dbReference>
<comment type="caution">
    <text evidence="7">The sequence shown here is derived from an EMBL/GenBank/DDBJ whole genome shotgun (WGS) entry which is preliminary data.</text>
</comment>
<dbReference type="HAMAP" id="MF_00093">
    <property type="entry name" value="Rel_fac_1"/>
    <property type="match status" value="1"/>
</dbReference>